<dbReference type="Gene3D" id="6.10.90.10">
    <property type="entry name" value="Apolipoprotein CIII"/>
    <property type="match status" value="1"/>
</dbReference>
<dbReference type="Proteomes" id="UP001652642">
    <property type="component" value="Chromosome 8"/>
</dbReference>
<evidence type="ECO:0000256" key="5">
    <source>
        <dbReference type="ARBA" id="ARBA00022513"/>
    </source>
</evidence>
<evidence type="ECO:0000256" key="7">
    <source>
        <dbReference type="ARBA" id="ARBA00022729"/>
    </source>
</evidence>
<evidence type="ECO:0000256" key="11">
    <source>
        <dbReference type="ARBA" id="ARBA00023313"/>
    </source>
</evidence>
<evidence type="ECO:0000256" key="12">
    <source>
        <dbReference type="ARBA" id="ARBA00031173"/>
    </source>
</evidence>
<evidence type="ECO:0000256" key="10">
    <source>
        <dbReference type="ARBA" id="ARBA00023098"/>
    </source>
</evidence>
<dbReference type="GeneID" id="110079046"/>
<keyword evidence="15" id="KW-1185">Reference proteome</keyword>
<evidence type="ECO:0000313" key="17">
    <source>
        <dbReference type="RefSeq" id="XP_072835474.1"/>
    </source>
</evidence>
<name>A0A6J0TMK5_9SAUR</name>
<evidence type="ECO:0000256" key="1">
    <source>
        <dbReference type="ARBA" id="ARBA00004613"/>
    </source>
</evidence>
<sequence>MRAPLLPLFVLLALFATLAWAEETQEENLIAKMRLFTQEASQRAQEHLATLQESEVAQKAREWLDSSITWSKEYFTELRERFSSLWETKA</sequence>
<dbReference type="Pfam" id="PF05778">
    <property type="entry name" value="Apo-CIII"/>
    <property type="match status" value="1"/>
</dbReference>
<keyword evidence="6" id="KW-0964">Secreted</keyword>
<organism evidence="15 16">
    <name type="scientific">Pogona vitticeps</name>
    <name type="common">central bearded dragon</name>
    <dbReference type="NCBI Taxonomy" id="103695"/>
    <lineage>
        <taxon>Eukaryota</taxon>
        <taxon>Metazoa</taxon>
        <taxon>Chordata</taxon>
        <taxon>Craniata</taxon>
        <taxon>Vertebrata</taxon>
        <taxon>Euteleostomi</taxon>
        <taxon>Lepidosauria</taxon>
        <taxon>Squamata</taxon>
        <taxon>Bifurcata</taxon>
        <taxon>Unidentata</taxon>
        <taxon>Episquamata</taxon>
        <taxon>Toxicofera</taxon>
        <taxon>Iguania</taxon>
        <taxon>Acrodonta</taxon>
        <taxon>Agamidae</taxon>
        <taxon>Amphibolurinae</taxon>
        <taxon>Pogona</taxon>
    </lineage>
</organism>
<accession>A0A6J0TMK5</accession>
<evidence type="ECO:0000313" key="15">
    <source>
        <dbReference type="Proteomes" id="UP001652642"/>
    </source>
</evidence>
<keyword evidence="4" id="KW-0813">Transport</keyword>
<keyword evidence="11" id="KW-0850">VLDL</keyword>
<reference evidence="16 17" key="1">
    <citation type="submission" date="2025-05" db="UniProtKB">
        <authorList>
            <consortium name="RefSeq"/>
        </authorList>
    </citation>
    <scope>IDENTIFICATION</scope>
</reference>
<dbReference type="PANTHER" id="PTHR14225:SF0">
    <property type="entry name" value="APOLIPOPROTEIN C-III"/>
    <property type="match status" value="1"/>
</dbReference>
<dbReference type="RefSeq" id="XP_072835474.1">
    <property type="nucleotide sequence ID" value="XM_072979373.1"/>
</dbReference>
<comment type="function">
    <text evidence="13">Component of triglyceride-rich very low density lipoproteins (VLDL) and high density lipoproteins (HDL) in plasma. Plays a multifaceted role in triglyceride homeostasis. Intracellularly, promotes hepatic very low density lipoprotein 1 (VLDL1) assembly and secretion; extracellularly, attenuates hydrolysis and clearance of triglyceride-rich lipoproteins (TRLs). Impairs the lipolysis of TRLs by inhibiting lipoprotein lipase and the hepatic uptake of TRLs by remnant receptors. Formed of several curved helices connected via semiflexible hinges, so that it can wrap tightly around the curved micelle surface and easily adapt to the different diameters of its natural binding partners.</text>
</comment>
<evidence type="ECO:0000256" key="13">
    <source>
        <dbReference type="ARBA" id="ARBA00045699"/>
    </source>
</evidence>
<dbReference type="RefSeq" id="XP_020649467.2">
    <property type="nucleotide sequence ID" value="XM_020793808.2"/>
</dbReference>
<keyword evidence="10" id="KW-0443">Lipid metabolism</keyword>
<comment type="subcellular location">
    <subcellularLocation>
        <location evidence="1">Secreted</location>
    </subcellularLocation>
</comment>
<keyword evidence="7 14" id="KW-0732">Signal</keyword>
<dbReference type="OrthoDB" id="9049572at2759"/>
<dbReference type="InterPro" id="IPR038195">
    <property type="entry name" value="Apo_CIII_sf"/>
</dbReference>
<keyword evidence="8" id="KW-0442">Lipid degradation</keyword>
<dbReference type="InterPro" id="IPR008403">
    <property type="entry name" value="Apo-CIII"/>
</dbReference>
<feature type="signal peptide" evidence="14">
    <location>
        <begin position="1"/>
        <end position="21"/>
    </location>
</feature>
<evidence type="ECO:0000256" key="3">
    <source>
        <dbReference type="ARBA" id="ARBA00015570"/>
    </source>
</evidence>
<evidence type="ECO:0000313" key="16">
    <source>
        <dbReference type="RefSeq" id="XP_020649467.2"/>
    </source>
</evidence>
<gene>
    <name evidence="16 17" type="primary">APOC3</name>
</gene>
<evidence type="ECO:0000256" key="4">
    <source>
        <dbReference type="ARBA" id="ARBA00022448"/>
    </source>
</evidence>
<evidence type="ECO:0000256" key="6">
    <source>
        <dbReference type="ARBA" id="ARBA00022525"/>
    </source>
</evidence>
<keyword evidence="9" id="KW-0445">Lipid transport</keyword>
<evidence type="ECO:0000256" key="8">
    <source>
        <dbReference type="ARBA" id="ARBA00022963"/>
    </source>
</evidence>
<evidence type="ECO:0000256" key="9">
    <source>
        <dbReference type="ARBA" id="ARBA00023055"/>
    </source>
</evidence>
<dbReference type="PANTHER" id="PTHR14225">
    <property type="entry name" value="APOLIPOPROTEIN C-III"/>
    <property type="match status" value="1"/>
</dbReference>
<comment type="similarity">
    <text evidence="2">Belongs to the apolipoprotein C3 family.</text>
</comment>
<keyword evidence="5" id="KW-0162">Chylomicron</keyword>
<protein>
    <recommendedName>
        <fullName evidence="3">Apolipoprotein C-III</fullName>
    </recommendedName>
    <alternativeName>
        <fullName evidence="12">Apolipoprotein C3</fullName>
    </alternativeName>
</protein>
<proteinExistence type="inferred from homology"/>
<feature type="chain" id="PRO_5045019164" description="Apolipoprotein C-III" evidence="14">
    <location>
        <begin position="22"/>
        <end position="90"/>
    </location>
</feature>
<evidence type="ECO:0000256" key="14">
    <source>
        <dbReference type="SAM" id="SignalP"/>
    </source>
</evidence>
<evidence type="ECO:0000256" key="2">
    <source>
        <dbReference type="ARBA" id="ARBA00011008"/>
    </source>
</evidence>